<comment type="caution">
    <text evidence="2">The sequence shown here is derived from an EMBL/GenBank/DDBJ whole genome shotgun (WGS) entry which is preliminary data.</text>
</comment>
<keyword evidence="2" id="KW-0449">Lipoprotein</keyword>
<dbReference type="AlphaFoldDB" id="A0A919SXB6"/>
<gene>
    <name evidence="2" type="ORF">Aau02nite_84020</name>
</gene>
<dbReference type="Proteomes" id="UP000681340">
    <property type="component" value="Unassembled WGS sequence"/>
</dbReference>
<reference evidence="2" key="1">
    <citation type="submission" date="2021-03" db="EMBL/GenBank/DDBJ databases">
        <title>Whole genome shotgun sequence of Actinoplanes auranticolor NBRC 12245.</title>
        <authorList>
            <person name="Komaki H."/>
            <person name="Tamura T."/>
        </authorList>
    </citation>
    <scope>NUCLEOTIDE SEQUENCE</scope>
    <source>
        <strain evidence="2">NBRC 12245</strain>
    </source>
</reference>
<organism evidence="2 3">
    <name type="scientific">Actinoplanes auranticolor</name>
    <dbReference type="NCBI Taxonomy" id="47988"/>
    <lineage>
        <taxon>Bacteria</taxon>
        <taxon>Bacillati</taxon>
        <taxon>Actinomycetota</taxon>
        <taxon>Actinomycetes</taxon>
        <taxon>Micromonosporales</taxon>
        <taxon>Micromonosporaceae</taxon>
        <taxon>Actinoplanes</taxon>
    </lineage>
</organism>
<evidence type="ECO:0000313" key="2">
    <source>
        <dbReference type="EMBL" id="GIM79082.1"/>
    </source>
</evidence>
<proteinExistence type="predicted"/>
<keyword evidence="3" id="KW-1185">Reference proteome</keyword>
<feature type="region of interest" description="Disordered" evidence="1">
    <location>
        <begin position="18"/>
        <end position="37"/>
    </location>
</feature>
<evidence type="ECO:0000313" key="3">
    <source>
        <dbReference type="Proteomes" id="UP000681340"/>
    </source>
</evidence>
<name>A0A919SXB6_9ACTN</name>
<accession>A0A919SXB6</accession>
<protein>
    <submittedName>
        <fullName evidence="2">Lipoprotein</fullName>
    </submittedName>
</protein>
<sequence length="230" mass="22513">MGVAVCLAVVLAGCADSGDSGEAGKAQAGKGEHAGSTSYQISDRVMSLDLEGGGGDVTLTAGTGPITVTERMEYLGRIPVTSHSVVNGTLRLTTDRCSAVGVCKVSYTITAPAAVAANLVSKGGAISVSGMSGAVAVKADGGRVILDRISAPTVTVNTGGGPADVTMSAMPRSVSVRTRGGELTMALPGGPYAVTAKSAGGRKEIGVTTAATGAKVDVSTAGGKTTIKQA</sequence>
<dbReference type="EMBL" id="BOQL01000079">
    <property type="protein sequence ID" value="GIM79082.1"/>
    <property type="molecule type" value="Genomic_DNA"/>
</dbReference>
<evidence type="ECO:0000256" key="1">
    <source>
        <dbReference type="SAM" id="MobiDB-lite"/>
    </source>
</evidence>